<dbReference type="AlphaFoldDB" id="A0AAE0KT33"/>
<dbReference type="EMBL" id="LGRX02018533">
    <property type="protein sequence ID" value="KAK3259698.1"/>
    <property type="molecule type" value="Genomic_DNA"/>
</dbReference>
<sequence>MLLTPGALHLFARLTTYDDNSCTSAKISVVPCLVRNCFDRGSTGKRTAMPPVEAERAQVEDAVAAKIQECDPEQLLESGDFQDILQTVSKEVLSCLDQEPRGQLTNEVHTLIAHRVSELIRPGLDYAARRKGKKTKFSDAPKRRPLRFARFDRVVCLVGGDRQWASGNIQSLNEVDPSNPTVVFPYVVKTDPPQGRLISVPSDENDTVRAEVCFGQREGAMWFTLFCMPATPNKSRRFGVGDRVACAVEDETGDYSSWLPGTVLEMEYCFEEAAKKLLPDWEWDGVHGRVPYQVQLDTGVKVLVHRDEHWLVRDLRLQEAGIRQAANGVHCCKRIERRQRNGVWQAVDHKTCKVRPCDPPESDDSD</sequence>
<accession>A0AAE0KT33</accession>
<protein>
    <submittedName>
        <fullName evidence="1">Uncharacterized protein</fullName>
    </submittedName>
</protein>
<proteinExistence type="predicted"/>
<evidence type="ECO:0000313" key="2">
    <source>
        <dbReference type="Proteomes" id="UP001190700"/>
    </source>
</evidence>
<comment type="caution">
    <text evidence="1">The sequence shown here is derived from an EMBL/GenBank/DDBJ whole genome shotgun (WGS) entry which is preliminary data.</text>
</comment>
<reference evidence="1 2" key="1">
    <citation type="journal article" date="2015" name="Genome Biol. Evol.">
        <title>Comparative Genomics of a Bacterivorous Green Alga Reveals Evolutionary Causalities and Consequences of Phago-Mixotrophic Mode of Nutrition.</title>
        <authorList>
            <person name="Burns J.A."/>
            <person name="Paasch A."/>
            <person name="Narechania A."/>
            <person name="Kim E."/>
        </authorList>
    </citation>
    <scope>NUCLEOTIDE SEQUENCE [LARGE SCALE GENOMIC DNA]</scope>
    <source>
        <strain evidence="1 2">PLY_AMNH</strain>
    </source>
</reference>
<organism evidence="1 2">
    <name type="scientific">Cymbomonas tetramitiformis</name>
    <dbReference type="NCBI Taxonomy" id="36881"/>
    <lineage>
        <taxon>Eukaryota</taxon>
        <taxon>Viridiplantae</taxon>
        <taxon>Chlorophyta</taxon>
        <taxon>Pyramimonadophyceae</taxon>
        <taxon>Pyramimonadales</taxon>
        <taxon>Pyramimonadaceae</taxon>
        <taxon>Cymbomonas</taxon>
    </lineage>
</organism>
<keyword evidence="2" id="KW-1185">Reference proteome</keyword>
<evidence type="ECO:0000313" key="1">
    <source>
        <dbReference type="EMBL" id="KAK3259698.1"/>
    </source>
</evidence>
<dbReference type="Proteomes" id="UP001190700">
    <property type="component" value="Unassembled WGS sequence"/>
</dbReference>
<name>A0AAE0KT33_9CHLO</name>
<gene>
    <name evidence="1" type="ORF">CYMTET_31318</name>
</gene>